<gene>
    <name evidence="2" type="ORF">HNR30_004736</name>
</gene>
<evidence type="ECO:0000259" key="1">
    <source>
        <dbReference type="Pfam" id="PF00144"/>
    </source>
</evidence>
<evidence type="ECO:0000313" key="3">
    <source>
        <dbReference type="Proteomes" id="UP000530928"/>
    </source>
</evidence>
<feature type="domain" description="Beta-lactamase-related" evidence="1">
    <location>
        <begin position="28"/>
        <end position="247"/>
    </location>
</feature>
<keyword evidence="2" id="KW-0645">Protease</keyword>
<protein>
    <submittedName>
        <fullName evidence="2">D-alanyl-D-alanine carboxypeptidase</fullName>
        <ecNumber evidence="2">3.4.16.4</ecNumber>
    </submittedName>
</protein>
<dbReference type="EMBL" id="JACDUR010000004">
    <property type="protein sequence ID" value="MBA2893382.1"/>
    <property type="molecule type" value="Genomic_DNA"/>
</dbReference>
<dbReference type="Proteomes" id="UP000530928">
    <property type="component" value="Unassembled WGS sequence"/>
</dbReference>
<dbReference type="AlphaFoldDB" id="A0A7W0CLG3"/>
<evidence type="ECO:0000313" key="2">
    <source>
        <dbReference type="EMBL" id="MBA2893382.1"/>
    </source>
</evidence>
<proteinExistence type="predicted"/>
<dbReference type="GO" id="GO:0009002">
    <property type="term" value="F:serine-type D-Ala-D-Ala carboxypeptidase activity"/>
    <property type="evidence" value="ECO:0007669"/>
    <property type="project" value="UniProtKB-EC"/>
</dbReference>
<dbReference type="RefSeq" id="WP_181612081.1">
    <property type="nucleotide sequence ID" value="NZ_BAABAM010000003.1"/>
</dbReference>
<reference evidence="2 3" key="1">
    <citation type="submission" date="2020-07" db="EMBL/GenBank/DDBJ databases">
        <title>Genomic Encyclopedia of Type Strains, Phase IV (KMG-IV): sequencing the most valuable type-strain genomes for metagenomic binning, comparative biology and taxonomic classification.</title>
        <authorList>
            <person name="Goeker M."/>
        </authorList>
    </citation>
    <scope>NUCLEOTIDE SEQUENCE [LARGE SCALE GENOMIC DNA]</scope>
    <source>
        <strain evidence="2 3">DSM 45533</strain>
    </source>
</reference>
<dbReference type="EC" id="3.4.16.4" evidence="2"/>
<keyword evidence="2" id="KW-0378">Hydrolase</keyword>
<dbReference type="PANTHER" id="PTHR46825:SF7">
    <property type="entry name" value="D-ALANYL-D-ALANINE CARBOXYPEPTIDASE"/>
    <property type="match status" value="1"/>
</dbReference>
<dbReference type="InterPro" id="IPR001466">
    <property type="entry name" value="Beta-lactam-related"/>
</dbReference>
<sequence length="313" mass="33450">MRLRRFLLVLVLAGCSPVKQVPVEAEAQALVKAGSPGAVVYVADGGQVWQAAAGQAEPGMPLRTDHRFRIASITKTFTATLLARRIRAGELSLTDRVDRLLPGVTTSTATVGDLARHTSGLRDYLRSTEFVRTMSADGNHLKEWTPEQLIAFAGEPGRPGGAFAYSNTNYILLGMILEKLARKPYREQIAEFGLPDTELPAALLPDRLAHGTHLDGSDGTTDASASLYFSAGGLVSTVADIAAFYRALPPIDYGIFTERLSCGVEVHSHSGMLLGYSGIALVTPDRRRVVVVQLNSSHAGSAIAAGHRLMCAL</sequence>
<keyword evidence="2" id="KW-0121">Carboxypeptidase</keyword>
<dbReference type="SUPFAM" id="SSF56601">
    <property type="entry name" value="beta-lactamase/transpeptidase-like"/>
    <property type="match status" value="1"/>
</dbReference>
<dbReference type="Gene3D" id="3.40.710.10">
    <property type="entry name" value="DD-peptidase/beta-lactamase superfamily"/>
    <property type="match status" value="1"/>
</dbReference>
<name>A0A7W0CLG3_9ACTN</name>
<keyword evidence="3" id="KW-1185">Reference proteome</keyword>
<dbReference type="InterPro" id="IPR012338">
    <property type="entry name" value="Beta-lactam/transpept-like"/>
</dbReference>
<dbReference type="InterPro" id="IPR050491">
    <property type="entry name" value="AmpC-like"/>
</dbReference>
<organism evidence="2 3">
    <name type="scientific">Nonomuraea soli</name>
    <dbReference type="NCBI Taxonomy" id="1032476"/>
    <lineage>
        <taxon>Bacteria</taxon>
        <taxon>Bacillati</taxon>
        <taxon>Actinomycetota</taxon>
        <taxon>Actinomycetes</taxon>
        <taxon>Streptosporangiales</taxon>
        <taxon>Streptosporangiaceae</taxon>
        <taxon>Nonomuraea</taxon>
    </lineage>
</organism>
<dbReference type="PANTHER" id="PTHR46825">
    <property type="entry name" value="D-ALANYL-D-ALANINE-CARBOXYPEPTIDASE/ENDOPEPTIDASE AMPH"/>
    <property type="match status" value="1"/>
</dbReference>
<comment type="caution">
    <text evidence="2">The sequence shown here is derived from an EMBL/GenBank/DDBJ whole genome shotgun (WGS) entry which is preliminary data.</text>
</comment>
<dbReference type="Pfam" id="PF00144">
    <property type="entry name" value="Beta-lactamase"/>
    <property type="match status" value="1"/>
</dbReference>
<accession>A0A7W0CLG3</accession>